<accession>A0AC59HSJ0</accession>
<dbReference type="Proteomes" id="UP001317613">
    <property type="component" value="Chromosome"/>
</dbReference>
<evidence type="ECO:0000313" key="2">
    <source>
        <dbReference type="Proteomes" id="UP001317613"/>
    </source>
</evidence>
<proteinExistence type="predicted"/>
<dbReference type="EMBL" id="AP026729">
    <property type="protein sequence ID" value="BDQ62702.1"/>
    <property type="molecule type" value="Genomic_DNA"/>
</dbReference>
<reference evidence="1" key="1">
    <citation type="submission" date="2022-08" db="EMBL/GenBank/DDBJ databases">
        <title>Molecular epidemiological analysis of five strains of VanD-type vancomycin-resistant Enterococcus faecalis.</title>
        <authorList>
            <person name="Mimura K."/>
            <person name="Hashimoto Y."/>
            <person name="Tomita H."/>
        </authorList>
    </citation>
    <scope>NUCLEOTIDE SEQUENCE</scope>
    <source>
        <strain evidence="1">SVR2332</strain>
    </source>
</reference>
<evidence type="ECO:0000313" key="1">
    <source>
        <dbReference type="EMBL" id="BDQ62702.1"/>
    </source>
</evidence>
<sequence length="64" mass="7492">MFNERILLNPRFKKMLDIRENPNGCVSYPKGGSAGKYYILESKMLTFIEEYFSEIFTSFQIDAV</sequence>
<protein>
    <submittedName>
        <fullName evidence="1">Uncharacterized protein</fullName>
    </submittedName>
</protein>
<organism evidence="1 2">
    <name type="scientific">Enterococcus faecalis</name>
    <name type="common">Streptococcus faecalis</name>
    <dbReference type="NCBI Taxonomy" id="1351"/>
    <lineage>
        <taxon>Bacteria</taxon>
        <taxon>Bacillati</taxon>
        <taxon>Bacillota</taxon>
        <taxon>Bacilli</taxon>
        <taxon>Lactobacillales</taxon>
        <taxon>Enterococcaceae</taxon>
        <taxon>Enterococcus</taxon>
    </lineage>
</organism>
<name>A0AC59HSJ0_ENTFL</name>
<gene>
    <name evidence="1" type="ORF">EfsSVR2332_27800</name>
</gene>